<evidence type="ECO:0000313" key="3">
    <source>
        <dbReference type="EMBL" id="KUF19591.1"/>
    </source>
</evidence>
<keyword evidence="2" id="KW-0812">Transmembrane</keyword>
<accession>A0A0W7XA12</accession>
<evidence type="ECO:0008006" key="5">
    <source>
        <dbReference type="Google" id="ProtNLM"/>
    </source>
</evidence>
<proteinExistence type="predicted"/>
<sequence length="686" mass="69911">MALTVGELTGFIDLDDSGAQRGLARTRAGMDDLVRGADGRLRDLRGRFVAESAAMGGALGDNVRSGALRAAKGLALVGGAVPMVAAGTAALFGLAAGAVAAGFAVKAFSAAVGPQMEAVQEVAALAEEAEKAAAEGAEDAAEKQKAYTDALSQLPPATRDAASAFIGLKSDYQAWSDSLSTTTMPVVTKGITVLRDLLPTLTPFVEGAATAFGGFFDDVSAGIKSAEFKEWASETAAVGGPALRDILDVVKNFAIGFAGLLQAFLPASAGVTGGLVSMSAAFADWGTSLDDSEGFATFLDLVEQGAGTLGDLGGAAVELLVALSPLLGVTTQLAIYLAQIISAVPTPVLAALAVTVGAVTVAMKAWALAQTIVAARNRIWTATQWQLNASMFASPVFWVIAAIVALVAVVVLIATKTTWFQQAWSAAWGFIKSTTDTVIAGIGTALGWFGQLPGRLGGWFGAAKDAAVRKLLELLLWLGGLPGRAASALAALPGRLRGAASLGFQAFRSAAGLKASEFLGWVRGLPRSIAAGIGSLSGLLRGHGRDVVRGLWAGIRSMGGWLKNTITGWAKSVIPGPVARALRIGSPSRLMADEVGRWIPAGIVQGIESGAGAVDRTMRTLVTTPTPGQATAAAMAAQTATPTGGVVGGGGRLVLDVTGADGEFKRLIRRMVRIDGRGSVQTAFGT</sequence>
<dbReference type="AlphaFoldDB" id="A0A0W7XA12"/>
<dbReference type="Proteomes" id="UP000054804">
    <property type="component" value="Unassembled WGS sequence"/>
</dbReference>
<keyword evidence="2" id="KW-0472">Membrane</keyword>
<reference evidence="3 4" key="1">
    <citation type="submission" date="2015-12" db="EMBL/GenBank/DDBJ databases">
        <title>Draft genome sequence of Streptomyces silvensis ATCC 53525, a producer of novel hormone antagonists.</title>
        <authorList>
            <person name="Johnston C.W."/>
            <person name="Li Y."/>
            <person name="Magarvey N.A."/>
        </authorList>
    </citation>
    <scope>NUCLEOTIDE SEQUENCE [LARGE SCALE GENOMIC DNA]</scope>
    <source>
        <strain evidence="3 4">ATCC 53525</strain>
    </source>
</reference>
<keyword evidence="1" id="KW-0175">Coiled coil</keyword>
<dbReference type="OrthoDB" id="3765294at2"/>
<dbReference type="STRING" id="1765722.AT728_04255"/>
<gene>
    <name evidence="3" type="ORF">AT728_04255</name>
</gene>
<feature type="coiled-coil region" evidence="1">
    <location>
        <begin position="115"/>
        <end position="146"/>
    </location>
</feature>
<feature type="transmembrane region" description="Helical" evidence="2">
    <location>
        <begin position="389"/>
        <end position="414"/>
    </location>
</feature>
<evidence type="ECO:0000256" key="2">
    <source>
        <dbReference type="SAM" id="Phobius"/>
    </source>
</evidence>
<keyword evidence="2" id="KW-1133">Transmembrane helix</keyword>
<organism evidence="3 4">
    <name type="scientific">Streptomyces silvensis</name>
    <dbReference type="NCBI Taxonomy" id="1765722"/>
    <lineage>
        <taxon>Bacteria</taxon>
        <taxon>Bacillati</taxon>
        <taxon>Actinomycetota</taxon>
        <taxon>Actinomycetes</taxon>
        <taxon>Kitasatosporales</taxon>
        <taxon>Streptomycetaceae</taxon>
        <taxon>Streptomyces</taxon>
    </lineage>
</organism>
<evidence type="ECO:0000256" key="1">
    <source>
        <dbReference type="SAM" id="Coils"/>
    </source>
</evidence>
<feature type="transmembrane region" description="Helical" evidence="2">
    <location>
        <begin position="319"/>
        <end position="337"/>
    </location>
</feature>
<name>A0A0W7XA12_9ACTN</name>
<keyword evidence="4" id="KW-1185">Reference proteome</keyword>
<protein>
    <recommendedName>
        <fullName evidence="5">Phage tail protein</fullName>
    </recommendedName>
</protein>
<feature type="transmembrane region" description="Helical" evidence="2">
    <location>
        <begin position="349"/>
        <end position="369"/>
    </location>
</feature>
<comment type="caution">
    <text evidence="3">The sequence shown here is derived from an EMBL/GenBank/DDBJ whole genome shotgun (WGS) entry which is preliminary data.</text>
</comment>
<dbReference type="RefSeq" id="WP_058846095.1">
    <property type="nucleotide sequence ID" value="NZ_LOCL01000026.1"/>
</dbReference>
<evidence type="ECO:0000313" key="4">
    <source>
        <dbReference type="Proteomes" id="UP000054804"/>
    </source>
</evidence>
<dbReference type="EMBL" id="LOCL01000026">
    <property type="protein sequence ID" value="KUF19591.1"/>
    <property type="molecule type" value="Genomic_DNA"/>
</dbReference>